<dbReference type="Pfam" id="PF08245">
    <property type="entry name" value="Mur_ligase_M"/>
    <property type="match status" value="1"/>
</dbReference>
<evidence type="ECO:0000259" key="12">
    <source>
        <dbReference type="Pfam" id="PF08245"/>
    </source>
</evidence>
<evidence type="ECO:0000256" key="6">
    <source>
        <dbReference type="ARBA" id="ARBA00022840"/>
    </source>
</evidence>
<dbReference type="PIRSF" id="PIRSF001563">
    <property type="entry name" value="Folylpolyglu_synth"/>
    <property type="match status" value="1"/>
</dbReference>
<organism evidence="13 14">
    <name type="scientific">Clostridium fessum</name>
    <dbReference type="NCBI Taxonomy" id="2126740"/>
    <lineage>
        <taxon>Bacteria</taxon>
        <taxon>Bacillati</taxon>
        <taxon>Bacillota</taxon>
        <taxon>Clostridia</taxon>
        <taxon>Eubacteriales</taxon>
        <taxon>Clostridiaceae</taxon>
        <taxon>Clostridium</taxon>
    </lineage>
</organism>
<dbReference type="SUPFAM" id="SSF53623">
    <property type="entry name" value="MurD-like peptide ligases, catalytic domain"/>
    <property type="match status" value="1"/>
</dbReference>
<keyword evidence="3 10" id="KW-0436">Ligase</keyword>
<dbReference type="RefSeq" id="WP_107000059.1">
    <property type="nucleotide sequence ID" value="NZ_JAQDZI010000001.1"/>
</dbReference>
<keyword evidence="4" id="KW-0479">Metal-binding</keyword>
<reference evidence="13 14" key="1">
    <citation type="submission" date="2018-03" db="EMBL/GenBank/DDBJ databases">
        <title>Lachnoclostridium SNUG30386 gen.nov., sp.nov., isolated from human faeces.</title>
        <authorList>
            <person name="Seo B."/>
            <person name="Jeon K."/>
            <person name="Ko G."/>
        </authorList>
    </citation>
    <scope>NUCLEOTIDE SEQUENCE [LARGE SCALE GENOMIC DNA]</scope>
    <source>
        <strain evidence="13 14">SNUG30386</strain>
    </source>
</reference>
<evidence type="ECO:0000256" key="4">
    <source>
        <dbReference type="ARBA" id="ARBA00022723"/>
    </source>
</evidence>
<dbReference type="PANTHER" id="PTHR11136:SF0">
    <property type="entry name" value="DIHYDROFOLATE SYNTHETASE-RELATED"/>
    <property type="match status" value="1"/>
</dbReference>
<dbReference type="EMBL" id="PYLO01000001">
    <property type="protein sequence ID" value="PST38893.1"/>
    <property type="molecule type" value="Genomic_DNA"/>
</dbReference>
<evidence type="ECO:0000256" key="7">
    <source>
        <dbReference type="ARBA" id="ARBA00022842"/>
    </source>
</evidence>
<feature type="domain" description="Mur ligase C-terminal" evidence="11">
    <location>
        <begin position="295"/>
        <end position="424"/>
    </location>
</feature>
<gene>
    <name evidence="13" type="ORF">C7U56_02900</name>
</gene>
<proteinExistence type="inferred from homology"/>
<dbReference type="InterPro" id="IPR004101">
    <property type="entry name" value="Mur_ligase_C"/>
</dbReference>
<keyword evidence="7" id="KW-0460">Magnesium</keyword>
<accession>A0A2T3FUF1</accession>
<dbReference type="Gene3D" id="3.40.1190.10">
    <property type="entry name" value="Mur-like, catalytic domain"/>
    <property type="match status" value="1"/>
</dbReference>
<dbReference type="GO" id="GO:0005737">
    <property type="term" value="C:cytoplasm"/>
    <property type="evidence" value="ECO:0007669"/>
    <property type="project" value="TreeGrafter"/>
</dbReference>
<comment type="caution">
    <text evidence="13">The sequence shown here is derived from an EMBL/GenBank/DDBJ whole genome shotgun (WGS) entry which is preliminary data.</text>
</comment>
<keyword evidence="14" id="KW-1185">Reference proteome</keyword>
<dbReference type="Gene3D" id="3.90.190.20">
    <property type="entry name" value="Mur ligase, C-terminal domain"/>
    <property type="match status" value="1"/>
</dbReference>
<comment type="catalytic activity">
    <reaction evidence="9">
        <text>(6S)-5,6,7,8-tetrahydrofolyl-(gamma-L-Glu)(n) + L-glutamate + ATP = (6S)-5,6,7,8-tetrahydrofolyl-(gamma-L-Glu)(n+1) + ADP + phosphate + H(+)</text>
        <dbReference type="Rhea" id="RHEA:10580"/>
        <dbReference type="Rhea" id="RHEA-COMP:14738"/>
        <dbReference type="Rhea" id="RHEA-COMP:14740"/>
        <dbReference type="ChEBI" id="CHEBI:15378"/>
        <dbReference type="ChEBI" id="CHEBI:29985"/>
        <dbReference type="ChEBI" id="CHEBI:30616"/>
        <dbReference type="ChEBI" id="CHEBI:43474"/>
        <dbReference type="ChEBI" id="CHEBI:141005"/>
        <dbReference type="ChEBI" id="CHEBI:456216"/>
        <dbReference type="EC" id="6.3.2.17"/>
    </reaction>
</comment>
<evidence type="ECO:0000256" key="2">
    <source>
        <dbReference type="ARBA" id="ARBA00013025"/>
    </source>
</evidence>
<protein>
    <recommendedName>
        <fullName evidence="2">tetrahydrofolate synthase</fullName>
        <ecNumber evidence="2">6.3.2.17</ecNumber>
    </recommendedName>
    <alternativeName>
        <fullName evidence="8">Tetrahydrofolylpolyglutamate synthase</fullName>
    </alternativeName>
</protein>
<dbReference type="AlphaFoldDB" id="A0A2T3FUF1"/>
<dbReference type="InterPro" id="IPR036565">
    <property type="entry name" value="Mur-like_cat_sf"/>
</dbReference>
<dbReference type="GO" id="GO:0004326">
    <property type="term" value="F:tetrahydrofolylpolyglutamate synthase activity"/>
    <property type="evidence" value="ECO:0007669"/>
    <property type="project" value="UniProtKB-EC"/>
</dbReference>
<name>A0A2T3FUF1_9CLOT</name>
<dbReference type="InterPro" id="IPR013221">
    <property type="entry name" value="Mur_ligase_cen"/>
</dbReference>
<evidence type="ECO:0000256" key="5">
    <source>
        <dbReference type="ARBA" id="ARBA00022741"/>
    </source>
</evidence>
<feature type="domain" description="Mur ligase central" evidence="12">
    <location>
        <begin position="50"/>
        <end position="273"/>
    </location>
</feature>
<dbReference type="NCBIfam" id="TIGR01499">
    <property type="entry name" value="folC"/>
    <property type="match status" value="1"/>
</dbReference>
<dbReference type="Proteomes" id="UP000241048">
    <property type="component" value="Unassembled WGS sequence"/>
</dbReference>
<evidence type="ECO:0000313" key="14">
    <source>
        <dbReference type="Proteomes" id="UP000241048"/>
    </source>
</evidence>
<evidence type="ECO:0000256" key="10">
    <source>
        <dbReference type="PIRNR" id="PIRNR001563"/>
    </source>
</evidence>
<evidence type="ECO:0000256" key="9">
    <source>
        <dbReference type="ARBA" id="ARBA00047493"/>
    </source>
</evidence>
<dbReference type="InterPro" id="IPR036615">
    <property type="entry name" value="Mur_ligase_C_dom_sf"/>
</dbReference>
<evidence type="ECO:0000256" key="8">
    <source>
        <dbReference type="ARBA" id="ARBA00030592"/>
    </source>
</evidence>
<dbReference type="Pfam" id="PF02875">
    <property type="entry name" value="Mur_ligase_C"/>
    <property type="match status" value="1"/>
</dbReference>
<evidence type="ECO:0000313" key="13">
    <source>
        <dbReference type="EMBL" id="PST38893.1"/>
    </source>
</evidence>
<comment type="similarity">
    <text evidence="1 10">Belongs to the folylpolyglutamate synthase family.</text>
</comment>
<keyword evidence="5 10" id="KW-0547">Nucleotide-binding</keyword>
<evidence type="ECO:0000256" key="1">
    <source>
        <dbReference type="ARBA" id="ARBA00008276"/>
    </source>
</evidence>
<dbReference type="GO" id="GO:0005524">
    <property type="term" value="F:ATP binding"/>
    <property type="evidence" value="ECO:0007669"/>
    <property type="project" value="UniProtKB-KW"/>
</dbReference>
<evidence type="ECO:0000259" key="11">
    <source>
        <dbReference type="Pfam" id="PF02875"/>
    </source>
</evidence>
<sequence length="447" mass="49801">MRQEEWTVEAADAYLNEIPKFTSEKHTAEGLRRMLSYLNALPQEERIVHVAGTNGKGSVCSFLDAVLQKAGKRTARFTSPHLVRVTERFSFDGQEADDALFLEAFEAVKASYAHFEQEGLGHPTYFEYLFLMFMWMVRRKKPEYVILETGLGGRLDATNCIEHPALTVITSISLDHMEYLGGTVTQIAGEKAGILKKNMPVVYDDTDAAASAVIRNRAAELSCPAYPISPAVYTDLRREHGGMILMIKEKSQRLFIPFEAEYQAVNACIAYQAARLLAVDGETAAAGIRNAVWHGRMEEIQDGVYLDGAHNEGGIRAFVGAAAEVAARRREESGKDGRIFLLFAAVSDKNYESMLETLMRKLKPDRLVLTHLYTSRALSMEAMEKAAHRVADGCEVQSIPDVKTAYQTLVQEKRPEDTCFCVGSLYLIGELEKKISRTGFDSTARMV</sequence>
<dbReference type="SUPFAM" id="SSF53244">
    <property type="entry name" value="MurD-like peptide ligases, peptide-binding domain"/>
    <property type="match status" value="1"/>
</dbReference>
<dbReference type="GO" id="GO:0046872">
    <property type="term" value="F:metal ion binding"/>
    <property type="evidence" value="ECO:0007669"/>
    <property type="project" value="UniProtKB-KW"/>
</dbReference>
<dbReference type="EC" id="6.3.2.17" evidence="2"/>
<dbReference type="GO" id="GO:0008841">
    <property type="term" value="F:dihydrofolate synthase activity"/>
    <property type="evidence" value="ECO:0007669"/>
    <property type="project" value="TreeGrafter"/>
</dbReference>
<evidence type="ECO:0000256" key="3">
    <source>
        <dbReference type="ARBA" id="ARBA00022598"/>
    </source>
</evidence>
<dbReference type="InterPro" id="IPR001645">
    <property type="entry name" value="Folylpolyglutamate_synth"/>
</dbReference>
<dbReference type="PANTHER" id="PTHR11136">
    <property type="entry name" value="FOLYLPOLYGLUTAMATE SYNTHASE-RELATED"/>
    <property type="match status" value="1"/>
</dbReference>
<keyword evidence="6 10" id="KW-0067">ATP-binding</keyword>